<evidence type="ECO:0000256" key="3">
    <source>
        <dbReference type="ARBA" id="ARBA00006958"/>
    </source>
</evidence>
<evidence type="ECO:0000313" key="9">
    <source>
        <dbReference type="Ensembl" id="ENSSRHP00000074529.1"/>
    </source>
</evidence>
<evidence type="ECO:0000256" key="5">
    <source>
        <dbReference type="ARBA" id="ARBA00022723"/>
    </source>
</evidence>
<dbReference type="GO" id="GO:0005634">
    <property type="term" value="C:nucleus"/>
    <property type="evidence" value="ECO:0007669"/>
    <property type="project" value="UniProtKB-SubCell"/>
</dbReference>
<dbReference type="Ensembl" id="ENSSRHT00000076559.1">
    <property type="protein sequence ID" value="ENSSRHP00000074529.1"/>
    <property type="gene ID" value="ENSSRHG00000037011.1"/>
</dbReference>
<dbReference type="PANTHER" id="PTHR22930:SF269">
    <property type="entry name" value="NUCLEASE HARBI1-LIKE PROTEIN"/>
    <property type="match status" value="1"/>
</dbReference>
<evidence type="ECO:0000256" key="6">
    <source>
        <dbReference type="ARBA" id="ARBA00022801"/>
    </source>
</evidence>
<evidence type="ECO:0000259" key="8">
    <source>
        <dbReference type="Pfam" id="PF13359"/>
    </source>
</evidence>
<dbReference type="Proteomes" id="UP000472270">
    <property type="component" value="Unassembled WGS sequence"/>
</dbReference>
<dbReference type="GO" id="GO:0046872">
    <property type="term" value="F:metal ion binding"/>
    <property type="evidence" value="ECO:0007669"/>
    <property type="project" value="UniProtKB-KW"/>
</dbReference>
<evidence type="ECO:0000256" key="4">
    <source>
        <dbReference type="ARBA" id="ARBA00022722"/>
    </source>
</evidence>
<evidence type="ECO:0000256" key="7">
    <source>
        <dbReference type="ARBA" id="ARBA00023242"/>
    </source>
</evidence>
<reference evidence="9" key="1">
    <citation type="submission" date="2025-08" db="UniProtKB">
        <authorList>
            <consortium name="Ensembl"/>
        </authorList>
    </citation>
    <scope>IDENTIFICATION</scope>
</reference>
<keyword evidence="7" id="KW-0539">Nucleus</keyword>
<dbReference type="GO" id="GO:0004518">
    <property type="term" value="F:nuclease activity"/>
    <property type="evidence" value="ECO:0007669"/>
    <property type="project" value="UniProtKB-KW"/>
</dbReference>
<proteinExistence type="inferred from homology"/>
<dbReference type="InterPro" id="IPR045249">
    <property type="entry name" value="HARBI1-like"/>
</dbReference>
<dbReference type="GO" id="GO:0016787">
    <property type="term" value="F:hydrolase activity"/>
    <property type="evidence" value="ECO:0007669"/>
    <property type="project" value="UniProtKB-KW"/>
</dbReference>
<organism evidence="9 10">
    <name type="scientific">Sinocyclocheilus rhinocerous</name>
    <dbReference type="NCBI Taxonomy" id="307959"/>
    <lineage>
        <taxon>Eukaryota</taxon>
        <taxon>Metazoa</taxon>
        <taxon>Chordata</taxon>
        <taxon>Craniata</taxon>
        <taxon>Vertebrata</taxon>
        <taxon>Euteleostomi</taxon>
        <taxon>Actinopterygii</taxon>
        <taxon>Neopterygii</taxon>
        <taxon>Teleostei</taxon>
        <taxon>Ostariophysi</taxon>
        <taxon>Cypriniformes</taxon>
        <taxon>Cyprinidae</taxon>
        <taxon>Cyprininae</taxon>
        <taxon>Sinocyclocheilus</taxon>
    </lineage>
</organism>
<comment type="subcellular location">
    <subcellularLocation>
        <location evidence="2">Nucleus</location>
    </subcellularLocation>
</comment>
<comment type="cofactor">
    <cofactor evidence="1">
        <name>a divalent metal cation</name>
        <dbReference type="ChEBI" id="CHEBI:60240"/>
    </cofactor>
</comment>
<protein>
    <recommendedName>
        <fullName evidence="8">DDE Tnp4 domain-containing protein</fullName>
    </recommendedName>
</protein>
<keyword evidence="5" id="KW-0479">Metal-binding</keyword>
<dbReference type="InterPro" id="IPR027806">
    <property type="entry name" value="HARBI1_dom"/>
</dbReference>
<name>A0A673L854_9TELE</name>
<keyword evidence="10" id="KW-1185">Reference proteome</keyword>
<dbReference type="Pfam" id="PF13359">
    <property type="entry name" value="DDE_Tnp_4"/>
    <property type="match status" value="1"/>
</dbReference>
<sequence>MLSFLGGCRFWCFSVKTFRVSFIAPRMARSWACAGSDEYLLLLHLFFPVGWTSSSSSFSCSSSSCSCSLSSRLSSPSPSSSEVVESSDEWKKVSEGFQTTAKFPNCLGALDGKHIRIRPPPPHCGAQFFNYKHFNSIVMMALVDSNYRFLYVDVGCNGRVSDGGVFRGSTLQESLEQRTANIPQPTPLPGTDMSMPFFVVADEAFPLKSYLMKPFARRGLSREQRVFNYRLSRARRIVENTFSVFANRFKTWRQDPPLQQAALPRSTNASSEAKQNRERLIECPIQFHTFTTLRFLSLLLAATRPCPIVVSNLLDFSCTCYKSRDLQH</sequence>
<accession>A0A673L854</accession>
<evidence type="ECO:0000256" key="2">
    <source>
        <dbReference type="ARBA" id="ARBA00004123"/>
    </source>
</evidence>
<comment type="similarity">
    <text evidence="3">Belongs to the HARBI1 family.</text>
</comment>
<keyword evidence="6" id="KW-0378">Hydrolase</keyword>
<feature type="domain" description="DDE Tnp4" evidence="8">
    <location>
        <begin position="110"/>
        <end position="255"/>
    </location>
</feature>
<dbReference type="AlphaFoldDB" id="A0A673L854"/>
<evidence type="ECO:0000256" key="1">
    <source>
        <dbReference type="ARBA" id="ARBA00001968"/>
    </source>
</evidence>
<dbReference type="PANTHER" id="PTHR22930">
    <property type="match status" value="1"/>
</dbReference>
<keyword evidence="4" id="KW-0540">Nuclease</keyword>
<evidence type="ECO:0000313" key="10">
    <source>
        <dbReference type="Proteomes" id="UP000472270"/>
    </source>
</evidence>
<reference evidence="9" key="2">
    <citation type="submission" date="2025-09" db="UniProtKB">
        <authorList>
            <consortium name="Ensembl"/>
        </authorList>
    </citation>
    <scope>IDENTIFICATION</scope>
</reference>